<protein>
    <recommendedName>
        <fullName evidence="3">Class I SAM-dependent methyltransferase</fullName>
    </recommendedName>
</protein>
<proteinExistence type="predicted"/>
<dbReference type="RefSeq" id="WP_244208458.1">
    <property type="nucleotide sequence ID" value="NZ_RBIR01000009.1"/>
</dbReference>
<reference evidence="1 2" key="1">
    <citation type="submission" date="2018-10" db="EMBL/GenBank/DDBJ databases">
        <title>Genomic Encyclopedia of Type Strains, Phase IV (KMG-IV): sequencing the most valuable type-strain genomes for metagenomic binning, comparative biology and taxonomic classification.</title>
        <authorList>
            <person name="Goeker M."/>
        </authorList>
    </citation>
    <scope>NUCLEOTIDE SEQUENCE [LARGE SCALE GENOMIC DNA]</scope>
    <source>
        <strain evidence="1 2">DSM 25586</strain>
    </source>
</reference>
<gene>
    <name evidence="1" type="ORF">C8D78_3436</name>
</gene>
<dbReference type="Proteomes" id="UP000276055">
    <property type="component" value="Unassembled WGS sequence"/>
</dbReference>
<evidence type="ECO:0000313" key="2">
    <source>
        <dbReference type="Proteomes" id="UP000276055"/>
    </source>
</evidence>
<evidence type="ECO:0000313" key="1">
    <source>
        <dbReference type="EMBL" id="RKR13775.1"/>
    </source>
</evidence>
<organism evidence="1 2">
    <name type="scientific">Arthrobacter oryzae</name>
    <dbReference type="NCBI Taxonomy" id="409290"/>
    <lineage>
        <taxon>Bacteria</taxon>
        <taxon>Bacillati</taxon>
        <taxon>Actinomycetota</taxon>
        <taxon>Actinomycetes</taxon>
        <taxon>Micrococcales</taxon>
        <taxon>Micrococcaceae</taxon>
        <taxon>Arthrobacter</taxon>
    </lineage>
</organism>
<accession>A0A495EA62</accession>
<comment type="caution">
    <text evidence="1">The sequence shown here is derived from an EMBL/GenBank/DDBJ whole genome shotgun (WGS) entry which is preliminary data.</text>
</comment>
<dbReference type="EMBL" id="RBIR01000009">
    <property type="protein sequence ID" value="RKR13775.1"/>
    <property type="molecule type" value="Genomic_DNA"/>
</dbReference>
<dbReference type="AlphaFoldDB" id="A0A495EA62"/>
<name>A0A495EA62_9MICC</name>
<sequence>MTDTEEQRPKDHPWEGIDLAIYENHMSDAAVGQLQLLHRITWEQLTTYPSRSIGILGVAGGNGLDLIDPATTDAVFGYDINGDYLQACADRHKPTLGPRLHLVRASIDRALDIAPVGLLIANLIVEYVGVEEFAAFAGVNIHAIGTLSCVTQLNEATGFVSPTQYAAAFDELGAISSDIDPPALVTAMEKAGYAHVLSLSYPLHNGKTLVRQDFRPTPLERQPKEIDAR</sequence>
<evidence type="ECO:0008006" key="3">
    <source>
        <dbReference type="Google" id="ProtNLM"/>
    </source>
</evidence>